<dbReference type="AlphaFoldDB" id="A0A0D8ICC4"/>
<evidence type="ECO:0000313" key="2">
    <source>
        <dbReference type="Proteomes" id="UP000035704"/>
    </source>
</evidence>
<dbReference type="Proteomes" id="UP000035704">
    <property type="component" value="Chromosome"/>
</dbReference>
<dbReference type="PANTHER" id="PTHR33221">
    <property type="entry name" value="WINGED HELIX-TURN-HELIX TRANSCRIPTIONAL REGULATOR, RRF2 FAMILY"/>
    <property type="match status" value="1"/>
</dbReference>
<dbReference type="PROSITE" id="PS01332">
    <property type="entry name" value="HTH_RRF2_1"/>
    <property type="match status" value="1"/>
</dbReference>
<reference evidence="1 2" key="1">
    <citation type="submission" date="2014-10" db="EMBL/GenBank/DDBJ databases">
        <title>Genome sequence of Clostridium aceticum DSM 1496.</title>
        <authorList>
            <person name="Poehlein A."/>
            <person name="Schiel-Bengelsdorf B."/>
            <person name="Gottschalk G."/>
            <person name="Duerre P."/>
            <person name="Daniel R."/>
        </authorList>
    </citation>
    <scope>NUCLEOTIDE SEQUENCE [LARGE SCALE GENOMIC DNA]</scope>
    <source>
        <strain evidence="1 2">DSM 1496</strain>
    </source>
</reference>
<dbReference type="STRING" id="84022.CACET_c16190"/>
<dbReference type="Pfam" id="PF02082">
    <property type="entry name" value="Rrf2"/>
    <property type="match status" value="1"/>
</dbReference>
<dbReference type="PROSITE" id="PS51197">
    <property type="entry name" value="HTH_RRF2_2"/>
    <property type="match status" value="1"/>
</dbReference>
<protein>
    <submittedName>
        <fullName evidence="1">Transcriptional regulator, BadM/Rrf2 famil</fullName>
    </submittedName>
</protein>
<keyword evidence="2" id="KW-1185">Reference proteome</keyword>
<dbReference type="InterPro" id="IPR036388">
    <property type="entry name" value="WH-like_DNA-bd_sf"/>
</dbReference>
<dbReference type="InterPro" id="IPR000944">
    <property type="entry name" value="Tscrpt_reg_Rrf2"/>
</dbReference>
<dbReference type="RefSeq" id="WP_044823807.1">
    <property type="nucleotide sequence ID" value="NZ_CP009687.1"/>
</dbReference>
<dbReference type="GO" id="GO:0003700">
    <property type="term" value="F:DNA-binding transcription factor activity"/>
    <property type="evidence" value="ECO:0007669"/>
    <property type="project" value="TreeGrafter"/>
</dbReference>
<proteinExistence type="predicted"/>
<sequence length="141" mass="16125">MKITQEADYAFRMILFLSKVDSDTRVDAQKISESENIPTRFALKILRKLTKAGLTKSFRGVNGGYSLNRAPENISFKDVIEAIDGPIHINRCLYDEAYCNLHRTNTCDVHKELAKIRDTVIDVLQKVNFKSIMENNETIDD</sequence>
<name>A0A0D8ICC4_9CLOT</name>
<evidence type="ECO:0000313" key="1">
    <source>
        <dbReference type="EMBL" id="AKL95068.1"/>
    </source>
</evidence>
<gene>
    <name evidence="1" type="ORF">CACET_c16190</name>
</gene>
<dbReference type="Gene3D" id="1.10.10.10">
    <property type="entry name" value="Winged helix-like DNA-binding domain superfamily/Winged helix DNA-binding domain"/>
    <property type="match status" value="1"/>
</dbReference>
<dbReference type="PANTHER" id="PTHR33221:SF2">
    <property type="entry name" value="TRANSCRIPTIONAL REGULATOR"/>
    <property type="match status" value="1"/>
</dbReference>
<dbReference type="InterPro" id="IPR030489">
    <property type="entry name" value="TR_Rrf2-type_CS"/>
</dbReference>
<dbReference type="GO" id="GO:0005829">
    <property type="term" value="C:cytosol"/>
    <property type="evidence" value="ECO:0007669"/>
    <property type="project" value="TreeGrafter"/>
</dbReference>
<organism evidence="1 2">
    <name type="scientific">Clostridium aceticum</name>
    <dbReference type="NCBI Taxonomy" id="84022"/>
    <lineage>
        <taxon>Bacteria</taxon>
        <taxon>Bacillati</taxon>
        <taxon>Bacillota</taxon>
        <taxon>Clostridia</taxon>
        <taxon>Eubacteriales</taxon>
        <taxon>Clostridiaceae</taxon>
        <taxon>Clostridium</taxon>
    </lineage>
</organism>
<dbReference type="OrthoDB" id="9808360at2"/>
<dbReference type="EMBL" id="CP009687">
    <property type="protein sequence ID" value="AKL95068.1"/>
    <property type="molecule type" value="Genomic_DNA"/>
</dbReference>
<dbReference type="SUPFAM" id="SSF46785">
    <property type="entry name" value="Winged helix' DNA-binding domain"/>
    <property type="match status" value="1"/>
</dbReference>
<dbReference type="NCBIfam" id="TIGR00738">
    <property type="entry name" value="rrf2_super"/>
    <property type="match status" value="1"/>
</dbReference>
<dbReference type="KEGG" id="cace:CACET_c16190"/>
<accession>A0A0D8ICC4</accession>
<dbReference type="InterPro" id="IPR036390">
    <property type="entry name" value="WH_DNA-bd_sf"/>
</dbReference>
<dbReference type="PATRIC" id="fig|84022.5.peg.3076"/>